<evidence type="ECO:0000256" key="8">
    <source>
        <dbReference type="ARBA" id="ARBA00022787"/>
    </source>
</evidence>
<feature type="zinc finger region" description="TRAF-type" evidence="15">
    <location>
        <begin position="166"/>
        <end position="211"/>
    </location>
</feature>
<feature type="repeat" description="TPR" evidence="16">
    <location>
        <begin position="741"/>
        <end position="774"/>
    </location>
</feature>
<dbReference type="Gene3D" id="1.25.40.10">
    <property type="entry name" value="Tetratricopeptide repeat domain"/>
    <property type="match status" value="2"/>
</dbReference>
<dbReference type="GO" id="GO:0005741">
    <property type="term" value="C:mitochondrial outer membrane"/>
    <property type="evidence" value="ECO:0007669"/>
    <property type="project" value="UniProtKB-SubCell"/>
</dbReference>
<name>A0AAV7K5H5_9METZ</name>
<dbReference type="GO" id="GO:0008320">
    <property type="term" value="F:protein transmembrane transporter activity"/>
    <property type="evidence" value="ECO:0007669"/>
    <property type="project" value="TreeGrafter"/>
</dbReference>
<reference evidence="20 21" key="1">
    <citation type="journal article" date="2023" name="BMC Biol.">
        <title>The compact genome of the sponge Oopsacas minuta (Hexactinellida) is lacking key metazoan core genes.</title>
        <authorList>
            <person name="Santini S."/>
            <person name="Schenkelaars Q."/>
            <person name="Jourda C."/>
            <person name="Duchesne M."/>
            <person name="Belahbib H."/>
            <person name="Rocher C."/>
            <person name="Selva M."/>
            <person name="Riesgo A."/>
            <person name="Vervoort M."/>
            <person name="Leys S.P."/>
            <person name="Kodjabachian L."/>
            <person name="Le Bivic A."/>
            <person name="Borchiellini C."/>
            <person name="Claverie J.M."/>
            <person name="Renard E."/>
        </authorList>
    </citation>
    <scope>NUCLEOTIDE SEQUENCE [LARGE SCALE GENOMIC DNA]</scope>
    <source>
        <strain evidence="20">SPO-2</strain>
    </source>
</reference>
<dbReference type="SUPFAM" id="SSF49599">
    <property type="entry name" value="TRAF domain-like"/>
    <property type="match status" value="1"/>
</dbReference>
<organism evidence="20 21">
    <name type="scientific">Oopsacas minuta</name>
    <dbReference type="NCBI Taxonomy" id="111878"/>
    <lineage>
        <taxon>Eukaryota</taxon>
        <taxon>Metazoa</taxon>
        <taxon>Porifera</taxon>
        <taxon>Hexactinellida</taxon>
        <taxon>Hexasterophora</taxon>
        <taxon>Lyssacinosida</taxon>
        <taxon>Leucopsacidae</taxon>
        <taxon>Oopsacas</taxon>
    </lineage>
</organism>
<proteinExistence type="inferred from homology"/>
<dbReference type="PROSITE" id="PS50005">
    <property type="entry name" value="TPR"/>
    <property type="match status" value="1"/>
</dbReference>
<feature type="compositionally biased region" description="Polar residues" evidence="18">
    <location>
        <begin position="612"/>
        <end position="622"/>
    </location>
</feature>
<feature type="compositionally biased region" description="Polar residues" evidence="18">
    <location>
        <begin position="630"/>
        <end position="655"/>
    </location>
</feature>
<keyword evidence="20" id="KW-0675">Receptor</keyword>
<dbReference type="InterPro" id="IPR008974">
    <property type="entry name" value="TRAF-like"/>
</dbReference>
<evidence type="ECO:0000313" key="21">
    <source>
        <dbReference type="Proteomes" id="UP001165289"/>
    </source>
</evidence>
<keyword evidence="7 15" id="KW-0863">Zinc-finger</keyword>
<keyword evidence="11" id="KW-1133">Transmembrane helix</keyword>
<sequence length="873" mass="100362">MASKDNLPDKSNDLLYIKKVKEKKGMYCGYRRDYLAQNLSEMEEGLIICKNCTGIMREASFCRGDTTCLVCSETPRQLNPVKTVQSSIENLQIKCPLLRDCCWKGKLSEAEKHLVECKVFLIQCNNCKQIFLRGESKEHCKDLCPMRIISCRYCNKKEKAIDQEKHFDVCSKYPISCPNKCGDKFPRGVLSEHRAKCELKEISCPFSEYGCQAKSMLRRDLIAHKKEYILEHTDMSLIEIKQLNEGIQQLREENNSLKKKQTEIQWEAKTMKQLDGVEWEIKNIDKLPAESQIQEGPEFSLNNYKLRIYCTTTIVRRYGGERLKFYLQRITGEFDNILGAAIITNYKVIIVNKQDYTKSHYEEGRLNYQLKIGVNSNDIYLESTWTSCLTANKSLFIRFYFDVNNSVDLKSIKASLENYRDPFQEEAAMKWLMEKKAEANSCFTKKEYDRAAEIYTELIKDCPPLPGLRIDLSKIYHNRAASYEKMKGDEYNYRIIEDCSKAIEIDSKYAKARVRRAKAYEAVGDIMPCLKDWTLVGLIQPTLAESDPAYHRVDQLISKRGKELAQEKMKTHIVLLPSKVAVEDVMRLFSDLDIYTETNLLDWHMSENCTNSIKSPSTSSPADNGPVEGATNNIDTSTTDPPVSGTSITDNNVQDVNGEENKRKGIETEPFWQAITKIRNRQYKDIVQLTTQAISTGCRVFQCHALLMRATFNIILCNYTEVKEDVNTLLMNDDISSQMRIGAILRRACAREAVGEFDAALSDFEMALKIDPNSDSVYLVRSKFYASDELSEFDKAQSDINKSLELRPDNNLTGRCFYALLKYKIASTSQSRVEMEKVKRHLRETMKQFPNKAEPIALYAQVIFYNIFCSTLI</sequence>
<evidence type="ECO:0000256" key="12">
    <source>
        <dbReference type="ARBA" id="ARBA00023128"/>
    </source>
</evidence>
<evidence type="ECO:0000256" key="4">
    <source>
        <dbReference type="ARBA" id="ARBA00022692"/>
    </source>
</evidence>
<dbReference type="InterPro" id="IPR011990">
    <property type="entry name" value="TPR-like_helical_dom_sf"/>
</dbReference>
<dbReference type="Gene3D" id="2.60.210.10">
    <property type="entry name" value="Apoptosis, Tumor Necrosis Factor Receptor Associated Protein 2, Chain A"/>
    <property type="match status" value="1"/>
</dbReference>
<comment type="similarity">
    <text evidence="14">Belongs to the Tom70 family.</text>
</comment>
<evidence type="ECO:0000256" key="2">
    <source>
        <dbReference type="ARBA" id="ARBA00004572"/>
    </source>
</evidence>
<feature type="coiled-coil region" evidence="17">
    <location>
        <begin position="240"/>
        <end position="267"/>
    </location>
</feature>
<evidence type="ECO:0000256" key="17">
    <source>
        <dbReference type="SAM" id="Coils"/>
    </source>
</evidence>
<dbReference type="GO" id="GO:0045039">
    <property type="term" value="P:protein insertion into mitochondrial inner membrane"/>
    <property type="evidence" value="ECO:0007669"/>
    <property type="project" value="TreeGrafter"/>
</dbReference>
<evidence type="ECO:0000256" key="6">
    <source>
        <dbReference type="ARBA" id="ARBA00022737"/>
    </source>
</evidence>
<evidence type="ECO:0000256" key="9">
    <source>
        <dbReference type="ARBA" id="ARBA00022803"/>
    </source>
</evidence>
<feature type="zinc finger region" description="TRAF-type" evidence="15">
    <location>
        <begin position="113"/>
        <end position="154"/>
    </location>
</feature>
<keyword evidence="10 15" id="KW-0862">Zinc</keyword>
<evidence type="ECO:0000256" key="5">
    <source>
        <dbReference type="ARBA" id="ARBA00022723"/>
    </source>
</evidence>
<evidence type="ECO:0000256" key="1">
    <source>
        <dbReference type="ARBA" id="ARBA00004496"/>
    </source>
</evidence>
<dbReference type="SMART" id="SM00028">
    <property type="entry name" value="TPR"/>
    <property type="match status" value="4"/>
</dbReference>
<dbReference type="SUPFAM" id="SSF48452">
    <property type="entry name" value="TPR-like"/>
    <property type="match status" value="1"/>
</dbReference>
<feature type="domain" description="TRAF-type" evidence="19">
    <location>
        <begin position="166"/>
        <end position="211"/>
    </location>
</feature>
<dbReference type="PANTHER" id="PTHR46208">
    <property type="entry name" value="MITOCHONDRIAL IMPORT RECEPTOR SUBUNIT TOM70"/>
    <property type="match status" value="1"/>
</dbReference>
<comment type="subcellular location">
    <subcellularLocation>
        <location evidence="1">Cytoplasm</location>
    </subcellularLocation>
    <subcellularLocation>
        <location evidence="2">Mitochondrion outer membrane</location>
        <topology evidence="2">Single-pass membrane protein</topology>
    </subcellularLocation>
</comment>
<dbReference type="GO" id="GO:0008270">
    <property type="term" value="F:zinc ion binding"/>
    <property type="evidence" value="ECO:0007669"/>
    <property type="project" value="UniProtKB-KW"/>
</dbReference>
<protein>
    <submittedName>
        <fullName evidence="20">Mitochondrial import receptor subunit TOM70-like</fullName>
    </submittedName>
</protein>
<gene>
    <name evidence="20" type="ORF">LOD99_2070</name>
</gene>
<keyword evidence="5 15" id="KW-0479">Metal-binding</keyword>
<keyword evidence="21" id="KW-1185">Reference proteome</keyword>
<evidence type="ECO:0000256" key="11">
    <source>
        <dbReference type="ARBA" id="ARBA00022989"/>
    </source>
</evidence>
<feature type="region of interest" description="Disordered" evidence="18">
    <location>
        <begin position="612"/>
        <end position="664"/>
    </location>
</feature>
<evidence type="ECO:0000256" key="16">
    <source>
        <dbReference type="PROSITE-ProRule" id="PRU00339"/>
    </source>
</evidence>
<evidence type="ECO:0000256" key="3">
    <source>
        <dbReference type="ARBA" id="ARBA00022490"/>
    </source>
</evidence>
<evidence type="ECO:0000256" key="10">
    <source>
        <dbReference type="ARBA" id="ARBA00022833"/>
    </source>
</evidence>
<evidence type="ECO:0000256" key="18">
    <source>
        <dbReference type="SAM" id="MobiDB-lite"/>
    </source>
</evidence>
<keyword evidence="6" id="KW-0677">Repeat</keyword>
<dbReference type="PANTHER" id="PTHR46208:SF1">
    <property type="entry name" value="MITOCHONDRIAL IMPORT RECEPTOR SUBUNIT TOM70"/>
    <property type="match status" value="1"/>
</dbReference>
<dbReference type="Pfam" id="PF02176">
    <property type="entry name" value="zf-TRAF"/>
    <property type="match status" value="1"/>
</dbReference>
<dbReference type="EMBL" id="JAKMXF010000188">
    <property type="protein sequence ID" value="KAI6655571.1"/>
    <property type="molecule type" value="Genomic_DNA"/>
</dbReference>
<keyword evidence="13" id="KW-0472">Membrane</keyword>
<keyword evidence="3" id="KW-0963">Cytoplasm</keyword>
<evidence type="ECO:0000256" key="13">
    <source>
        <dbReference type="ARBA" id="ARBA00023136"/>
    </source>
</evidence>
<dbReference type="GO" id="GO:0030943">
    <property type="term" value="F:mitochondrion targeting sequence binding"/>
    <property type="evidence" value="ECO:0007669"/>
    <property type="project" value="TreeGrafter"/>
</dbReference>
<dbReference type="GO" id="GO:0030150">
    <property type="term" value="P:protein import into mitochondrial matrix"/>
    <property type="evidence" value="ECO:0007669"/>
    <property type="project" value="TreeGrafter"/>
</dbReference>
<evidence type="ECO:0000313" key="20">
    <source>
        <dbReference type="EMBL" id="KAI6655571.1"/>
    </source>
</evidence>
<keyword evidence="8" id="KW-1000">Mitochondrion outer membrane</keyword>
<dbReference type="AlphaFoldDB" id="A0AAV7K5H5"/>
<accession>A0AAV7K5H5</accession>
<dbReference type="InterPro" id="IPR001293">
    <property type="entry name" value="Znf_TRAF"/>
</dbReference>
<evidence type="ECO:0000256" key="14">
    <source>
        <dbReference type="ARBA" id="ARBA00038030"/>
    </source>
</evidence>
<keyword evidence="4" id="KW-0812">Transmembrane</keyword>
<dbReference type="InterPro" id="IPR019734">
    <property type="entry name" value="TPR_rpt"/>
</dbReference>
<keyword evidence="17" id="KW-0175">Coiled coil</keyword>
<feature type="domain" description="TRAF-type" evidence="19">
    <location>
        <begin position="113"/>
        <end position="154"/>
    </location>
</feature>
<dbReference type="Proteomes" id="UP001165289">
    <property type="component" value="Unassembled WGS sequence"/>
</dbReference>
<evidence type="ECO:0000256" key="15">
    <source>
        <dbReference type="PROSITE-ProRule" id="PRU00207"/>
    </source>
</evidence>
<comment type="caution">
    <text evidence="20">The sequence shown here is derived from an EMBL/GenBank/DDBJ whole genome shotgun (WGS) entry which is preliminary data.</text>
</comment>
<keyword evidence="12" id="KW-0496">Mitochondrion</keyword>
<evidence type="ECO:0000256" key="7">
    <source>
        <dbReference type="ARBA" id="ARBA00022771"/>
    </source>
</evidence>
<keyword evidence="9 16" id="KW-0802">TPR repeat</keyword>
<evidence type="ECO:0000259" key="19">
    <source>
        <dbReference type="PROSITE" id="PS50145"/>
    </source>
</evidence>
<dbReference type="Gene3D" id="3.30.40.10">
    <property type="entry name" value="Zinc/RING finger domain, C3HC4 (zinc finger)"/>
    <property type="match status" value="2"/>
</dbReference>
<dbReference type="InterPro" id="IPR013083">
    <property type="entry name" value="Znf_RING/FYVE/PHD"/>
</dbReference>
<dbReference type="PROSITE" id="PS50145">
    <property type="entry name" value="ZF_TRAF"/>
    <property type="match status" value="2"/>
</dbReference>